<keyword evidence="3" id="KW-0413">Isomerase</keyword>
<organism evidence="3 4">
    <name type="scientific">Pyrus ussuriensis x Pyrus communis</name>
    <dbReference type="NCBI Taxonomy" id="2448454"/>
    <lineage>
        <taxon>Eukaryota</taxon>
        <taxon>Viridiplantae</taxon>
        <taxon>Streptophyta</taxon>
        <taxon>Embryophyta</taxon>
        <taxon>Tracheophyta</taxon>
        <taxon>Spermatophyta</taxon>
        <taxon>Magnoliopsida</taxon>
        <taxon>eudicotyledons</taxon>
        <taxon>Gunneridae</taxon>
        <taxon>Pentapetalae</taxon>
        <taxon>rosids</taxon>
        <taxon>fabids</taxon>
        <taxon>Rosales</taxon>
        <taxon>Rosaceae</taxon>
        <taxon>Amygdaloideae</taxon>
        <taxon>Maleae</taxon>
        <taxon>Pyrus</taxon>
    </lineage>
</organism>
<evidence type="ECO:0000259" key="2">
    <source>
        <dbReference type="PROSITE" id="PS50072"/>
    </source>
</evidence>
<gene>
    <name evidence="3" type="ORF">D8674_014625</name>
</gene>
<feature type="compositionally biased region" description="Low complexity" evidence="1">
    <location>
        <begin position="177"/>
        <end position="192"/>
    </location>
</feature>
<evidence type="ECO:0000313" key="3">
    <source>
        <dbReference type="EMBL" id="KAB2618756.1"/>
    </source>
</evidence>
<evidence type="ECO:0000256" key="1">
    <source>
        <dbReference type="SAM" id="MobiDB-lite"/>
    </source>
</evidence>
<reference evidence="3 4" key="1">
    <citation type="submission" date="2019-09" db="EMBL/GenBank/DDBJ databases">
        <authorList>
            <person name="Ou C."/>
        </authorList>
    </citation>
    <scope>NUCLEOTIDE SEQUENCE [LARGE SCALE GENOMIC DNA]</scope>
    <source>
        <strain evidence="3">S2</strain>
        <tissue evidence="3">Leaf</tissue>
    </source>
</reference>
<dbReference type="PANTHER" id="PTHR47875:SF1">
    <property type="entry name" value="PEPTIDYL-PROLYL CIS-TRANS ISOMERASE CYP28, CHLOROPLASTIC"/>
    <property type="match status" value="1"/>
</dbReference>
<dbReference type="InterPro" id="IPR002130">
    <property type="entry name" value="Cyclophilin-type_PPIase_dom"/>
</dbReference>
<accession>A0A5N5GT25</accession>
<feature type="compositionally biased region" description="Pro residues" evidence="1">
    <location>
        <begin position="1"/>
        <end position="14"/>
    </location>
</feature>
<feature type="region of interest" description="Disordered" evidence="1">
    <location>
        <begin position="173"/>
        <end position="192"/>
    </location>
</feature>
<evidence type="ECO:0000313" key="4">
    <source>
        <dbReference type="Proteomes" id="UP000327157"/>
    </source>
</evidence>
<dbReference type="Gene3D" id="2.40.100.10">
    <property type="entry name" value="Cyclophilin-like"/>
    <property type="match status" value="1"/>
</dbReference>
<dbReference type="SUPFAM" id="SSF50891">
    <property type="entry name" value="Cyclophilin-like"/>
    <property type="match status" value="1"/>
</dbReference>
<protein>
    <submittedName>
        <fullName evidence="3">Peptidyl-prolyl cis-trans isomerase CYP28</fullName>
    </submittedName>
</protein>
<dbReference type="OrthoDB" id="193499at2759"/>
<dbReference type="FunFam" id="2.40.100.10:FF:000037">
    <property type="entry name" value="Peptidyl-prolyl cis-trans isomerase"/>
    <property type="match status" value="1"/>
</dbReference>
<feature type="region of interest" description="Disordered" evidence="1">
    <location>
        <begin position="1"/>
        <end position="23"/>
    </location>
</feature>
<dbReference type="Pfam" id="PF00160">
    <property type="entry name" value="Pro_isomerase"/>
    <property type="match status" value="1"/>
</dbReference>
<dbReference type="PANTHER" id="PTHR47875">
    <property type="entry name" value="PEPTIDYL-PROLYL CIS-TRANS ISOMERASE CYP28, CHLOROPLASTIC"/>
    <property type="match status" value="1"/>
</dbReference>
<reference evidence="4" key="2">
    <citation type="submission" date="2019-10" db="EMBL/GenBank/DDBJ databases">
        <title>A de novo genome assembly of a pear dwarfing rootstock.</title>
        <authorList>
            <person name="Wang F."/>
            <person name="Wang J."/>
            <person name="Li S."/>
            <person name="Zhang Y."/>
            <person name="Fang M."/>
            <person name="Ma L."/>
            <person name="Zhao Y."/>
            <person name="Jiang S."/>
        </authorList>
    </citation>
    <scope>NUCLEOTIDE SEQUENCE [LARGE SCALE GENOMIC DNA]</scope>
</reference>
<proteinExistence type="predicted"/>
<dbReference type="Proteomes" id="UP000327157">
    <property type="component" value="Chromosome 15"/>
</dbReference>
<dbReference type="EMBL" id="SMOL01000401">
    <property type="protein sequence ID" value="KAB2618756.1"/>
    <property type="molecule type" value="Genomic_DNA"/>
</dbReference>
<dbReference type="GO" id="GO:0003755">
    <property type="term" value="F:peptidyl-prolyl cis-trans isomerase activity"/>
    <property type="evidence" value="ECO:0007669"/>
    <property type="project" value="InterPro"/>
</dbReference>
<dbReference type="InterPro" id="IPR029000">
    <property type="entry name" value="Cyclophilin-like_dom_sf"/>
</dbReference>
<dbReference type="AlphaFoldDB" id="A0A5N5GT25"/>
<dbReference type="GO" id="GO:0009507">
    <property type="term" value="C:chloroplast"/>
    <property type="evidence" value="ECO:0007669"/>
    <property type="project" value="TreeGrafter"/>
</dbReference>
<dbReference type="InterPro" id="IPR044178">
    <property type="entry name" value="CYP28-like"/>
</dbReference>
<reference evidence="3 4" key="3">
    <citation type="submission" date="2019-11" db="EMBL/GenBank/DDBJ databases">
        <title>A de novo genome assembly of a pear dwarfing rootstock.</title>
        <authorList>
            <person name="Wang F."/>
            <person name="Wang J."/>
            <person name="Li S."/>
            <person name="Zhang Y."/>
            <person name="Fang M."/>
            <person name="Ma L."/>
            <person name="Zhao Y."/>
            <person name="Jiang S."/>
        </authorList>
    </citation>
    <scope>NUCLEOTIDE SEQUENCE [LARGE SCALE GENOMIC DNA]</scope>
    <source>
        <strain evidence="3">S2</strain>
        <tissue evidence="3">Leaf</tissue>
    </source>
</reference>
<keyword evidence="4" id="KW-1185">Reference proteome</keyword>
<name>A0A5N5GT25_9ROSA</name>
<comment type="caution">
    <text evidence="3">The sequence shown here is derived from an EMBL/GenBank/DDBJ whole genome shotgun (WGS) entry which is preliminary data.</text>
</comment>
<sequence length="293" mass="32148">MGCSVTPPPGPPPLLSRHHRQNPNPIAHLTRRSIFLSTPLSLALKPPPSYTSPPFPPPPDTTITDRIFMDFSLYATYFRPLSSPDPKPNLCPDSIPLGRLVLGLYGHLVPFIVANFKSMCTSYAYKGTIIHKFFPSQFFLAGYQGDKPGKIQRPSSLARNAETVDSKSFALTHHRPASSPSASSRTTMRTTSTQPGIPNVEFFITTGPLDPTSAPSSITRTSLRKTFPINFGLLCLGMDVVTAIATIPTCRPSENIQQFNDFAEFLGDKRAGNARALWNKPLKTVYISDCGRK</sequence>
<feature type="domain" description="PPIase cyclophilin-type" evidence="2">
    <location>
        <begin position="96"/>
        <end position="292"/>
    </location>
</feature>
<dbReference type="PROSITE" id="PS50072">
    <property type="entry name" value="CSA_PPIASE_2"/>
    <property type="match status" value="1"/>
</dbReference>